<protein>
    <submittedName>
        <fullName evidence="2">Uncharacterized protein</fullName>
    </submittedName>
</protein>
<accession>A0A8X7PNW2</accession>
<feature type="transmembrane region" description="Helical" evidence="1">
    <location>
        <begin position="52"/>
        <end position="73"/>
    </location>
</feature>
<organism evidence="2 3">
    <name type="scientific">Brassica carinata</name>
    <name type="common">Ethiopian mustard</name>
    <name type="synonym">Abyssinian cabbage</name>
    <dbReference type="NCBI Taxonomy" id="52824"/>
    <lineage>
        <taxon>Eukaryota</taxon>
        <taxon>Viridiplantae</taxon>
        <taxon>Streptophyta</taxon>
        <taxon>Embryophyta</taxon>
        <taxon>Tracheophyta</taxon>
        <taxon>Spermatophyta</taxon>
        <taxon>Magnoliopsida</taxon>
        <taxon>eudicotyledons</taxon>
        <taxon>Gunneridae</taxon>
        <taxon>Pentapetalae</taxon>
        <taxon>rosids</taxon>
        <taxon>malvids</taxon>
        <taxon>Brassicales</taxon>
        <taxon>Brassicaceae</taxon>
        <taxon>Brassiceae</taxon>
        <taxon>Brassica</taxon>
    </lineage>
</organism>
<dbReference type="EMBL" id="JAAMPC010000015">
    <property type="protein sequence ID" value="KAG2255326.1"/>
    <property type="molecule type" value="Genomic_DNA"/>
</dbReference>
<keyword evidence="1" id="KW-0812">Transmembrane</keyword>
<comment type="caution">
    <text evidence="2">The sequence shown here is derived from an EMBL/GenBank/DDBJ whole genome shotgun (WGS) entry which is preliminary data.</text>
</comment>
<evidence type="ECO:0000313" key="2">
    <source>
        <dbReference type="EMBL" id="KAG2255326.1"/>
    </source>
</evidence>
<proteinExistence type="predicted"/>
<keyword evidence="3" id="KW-1185">Reference proteome</keyword>
<keyword evidence="1" id="KW-0472">Membrane</keyword>
<sequence>MRAQADRGIAISVAKALAAVTKSPRRQRAFAMTLKSSSNHNTIATAPNQASSARPCFTTGVSVLFFFVLVVMIRRHEALELSCS</sequence>
<dbReference type="AlphaFoldDB" id="A0A8X7PNW2"/>
<dbReference type="Proteomes" id="UP000886595">
    <property type="component" value="Unassembled WGS sequence"/>
</dbReference>
<keyword evidence="1" id="KW-1133">Transmembrane helix</keyword>
<name>A0A8X7PNW2_BRACI</name>
<evidence type="ECO:0000256" key="1">
    <source>
        <dbReference type="SAM" id="Phobius"/>
    </source>
</evidence>
<reference evidence="2 3" key="1">
    <citation type="submission" date="2020-02" db="EMBL/GenBank/DDBJ databases">
        <authorList>
            <person name="Ma Q."/>
            <person name="Huang Y."/>
            <person name="Song X."/>
            <person name="Pei D."/>
        </authorList>
    </citation>
    <scope>NUCLEOTIDE SEQUENCE [LARGE SCALE GENOMIC DNA]</scope>
    <source>
        <strain evidence="2">Sxm20200214</strain>
        <tissue evidence="2">Leaf</tissue>
    </source>
</reference>
<evidence type="ECO:0000313" key="3">
    <source>
        <dbReference type="Proteomes" id="UP000886595"/>
    </source>
</evidence>
<gene>
    <name evidence="2" type="ORF">Bca52824_074620</name>
</gene>